<gene>
    <name evidence="2" type="ORF">AHA02nite_28510</name>
</gene>
<proteinExistence type="predicted"/>
<organism evidence="2 3">
    <name type="scientific">Alkalibacillus haloalkaliphilus</name>
    <dbReference type="NCBI Taxonomy" id="94136"/>
    <lineage>
        <taxon>Bacteria</taxon>
        <taxon>Bacillati</taxon>
        <taxon>Bacillota</taxon>
        <taxon>Bacilli</taxon>
        <taxon>Bacillales</taxon>
        <taxon>Bacillaceae</taxon>
        <taxon>Alkalibacillus</taxon>
    </lineage>
</organism>
<keyword evidence="1" id="KW-0472">Membrane</keyword>
<keyword evidence="3" id="KW-1185">Reference proteome</keyword>
<reference evidence="2 3" key="1">
    <citation type="submission" date="2019-07" db="EMBL/GenBank/DDBJ databases">
        <title>Whole genome shotgun sequence of Alkalibacillus haloalkaliphilus NBRC 103110.</title>
        <authorList>
            <person name="Hosoyama A."/>
            <person name="Uohara A."/>
            <person name="Ohji S."/>
            <person name="Ichikawa N."/>
        </authorList>
    </citation>
    <scope>NUCLEOTIDE SEQUENCE [LARGE SCALE GENOMIC DNA]</scope>
    <source>
        <strain evidence="2 3">NBRC 103110</strain>
    </source>
</reference>
<sequence length="81" mass="9296">MDFVAFFVLLLIMLFSIFVIYKKTQSVGVYSFKALITPTLLIMIGVLNTIALWNDAFGLISWMLTFVLLLFAAYFTKFLIN</sequence>
<dbReference type="EMBL" id="BJYA01000024">
    <property type="protein sequence ID" value="GEN47075.1"/>
    <property type="molecule type" value="Genomic_DNA"/>
</dbReference>
<evidence type="ECO:0000256" key="1">
    <source>
        <dbReference type="SAM" id="Phobius"/>
    </source>
</evidence>
<dbReference type="Proteomes" id="UP000321440">
    <property type="component" value="Unassembled WGS sequence"/>
</dbReference>
<dbReference type="RefSeq" id="WP_146818437.1">
    <property type="nucleotide sequence ID" value="NZ_BJYA01000024.1"/>
</dbReference>
<name>A0A511W7L1_9BACI</name>
<evidence type="ECO:0000313" key="2">
    <source>
        <dbReference type="EMBL" id="GEN47075.1"/>
    </source>
</evidence>
<feature type="transmembrane region" description="Helical" evidence="1">
    <location>
        <begin position="59"/>
        <end position="80"/>
    </location>
</feature>
<evidence type="ECO:0000313" key="3">
    <source>
        <dbReference type="Proteomes" id="UP000321440"/>
    </source>
</evidence>
<feature type="transmembrane region" description="Helical" evidence="1">
    <location>
        <begin position="34"/>
        <end position="53"/>
    </location>
</feature>
<accession>A0A511W7L1</accession>
<comment type="caution">
    <text evidence="2">The sequence shown here is derived from an EMBL/GenBank/DDBJ whole genome shotgun (WGS) entry which is preliminary data.</text>
</comment>
<dbReference type="AlphaFoldDB" id="A0A511W7L1"/>
<keyword evidence="1" id="KW-0812">Transmembrane</keyword>
<feature type="transmembrane region" description="Helical" evidence="1">
    <location>
        <begin position="6"/>
        <end position="22"/>
    </location>
</feature>
<dbReference type="OrthoDB" id="2427984at2"/>
<keyword evidence="1" id="KW-1133">Transmembrane helix</keyword>
<protein>
    <submittedName>
        <fullName evidence="2">Uncharacterized protein</fullName>
    </submittedName>
</protein>